<organism evidence="4 5">
    <name type="scientific">Nonomuraea roseola</name>
    <dbReference type="NCBI Taxonomy" id="46179"/>
    <lineage>
        <taxon>Bacteria</taxon>
        <taxon>Bacillati</taxon>
        <taxon>Actinomycetota</taxon>
        <taxon>Actinomycetes</taxon>
        <taxon>Streptosporangiales</taxon>
        <taxon>Streptosporangiaceae</taxon>
        <taxon>Nonomuraea</taxon>
    </lineage>
</organism>
<dbReference type="Proteomes" id="UP001589646">
    <property type="component" value="Unassembled WGS sequence"/>
</dbReference>
<accession>A0ABV5PR33</accession>
<comment type="caution">
    <text evidence="4">The sequence shown here is derived from an EMBL/GenBank/DDBJ whole genome shotgun (WGS) entry which is preliminary data.</text>
</comment>
<feature type="transmembrane region" description="Helical" evidence="2">
    <location>
        <begin position="596"/>
        <end position="616"/>
    </location>
</feature>
<evidence type="ECO:0008006" key="6">
    <source>
        <dbReference type="Google" id="ProtNLM"/>
    </source>
</evidence>
<keyword evidence="2" id="KW-1133">Transmembrane helix</keyword>
<feature type="signal peptide" evidence="3">
    <location>
        <begin position="1"/>
        <end position="25"/>
    </location>
</feature>
<reference evidence="4 5" key="1">
    <citation type="submission" date="2024-09" db="EMBL/GenBank/DDBJ databases">
        <authorList>
            <person name="Sun Q."/>
            <person name="Mori K."/>
        </authorList>
    </citation>
    <scope>NUCLEOTIDE SEQUENCE [LARGE SCALE GENOMIC DNA]</scope>
    <source>
        <strain evidence="4 5">JCM 3323</strain>
    </source>
</reference>
<evidence type="ECO:0000313" key="4">
    <source>
        <dbReference type="EMBL" id="MFB9525678.1"/>
    </source>
</evidence>
<keyword evidence="2" id="KW-0472">Membrane</keyword>
<feature type="compositionally biased region" description="Low complexity" evidence="1">
    <location>
        <begin position="73"/>
        <end position="82"/>
    </location>
</feature>
<evidence type="ECO:0000256" key="2">
    <source>
        <dbReference type="SAM" id="Phobius"/>
    </source>
</evidence>
<feature type="region of interest" description="Disordered" evidence="1">
    <location>
        <begin position="30"/>
        <end position="89"/>
    </location>
</feature>
<evidence type="ECO:0000256" key="3">
    <source>
        <dbReference type="SAM" id="SignalP"/>
    </source>
</evidence>
<feature type="compositionally biased region" description="Basic and acidic residues" evidence="1">
    <location>
        <begin position="54"/>
        <end position="72"/>
    </location>
</feature>
<dbReference type="RefSeq" id="WP_346125967.1">
    <property type="nucleotide sequence ID" value="NZ_BAAAXC010000015.1"/>
</dbReference>
<feature type="compositionally biased region" description="Low complexity" evidence="1">
    <location>
        <begin position="33"/>
        <end position="52"/>
    </location>
</feature>
<evidence type="ECO:0000313" key="5">
    <source>
        <dbReference type="Proteomes" id="UP001589646"/>
    </source>
</evidence>
<evidence type="ECO:0000256" key="1">
    <source>
        <dbReference type="SAM" id="MobiDB-lite"/>
    </source>
</evidence>
<dbReference type="EMBL" id="JBHMCE010000001">
    <property type="protein sequence ID" value="MFB9525678.1"/>
    <property type="molecule type" value="Genomic_DNA"/>
</dbReference>
<proteinExistence type="predicted"/>
<keyword evidence="3" id="KW-0732">Signal</keyword>
<feature type="chain" id="PRO_5045061177" description="LPXTG cell wall anchor domain-containing protein" evidence="3">
    <location>
        <begin position="26"/>
        <end position="624"/>
    </location>
</feature>
<name>A0ABV5PR33_9ACTN</name>
<sequence>MRFNTSLAVAGALSLAVLTAGPVLAEPVAESGAAPTAEATTPAPAATKAPEPTKAPEAKAPETKAPETKAPEAKQTQAPAAKKSAKPVKKVTKAAKEQAAEPAITGVALSSATVTAGQAYEVTVTTSAVADGKRVHVQGLGDPKVALTKDGKAVVPLVAPSDATPGAKTLKISVEGVATHSSATVTVVEAAKPAIVDAVVSPGLVTPGENYTVAVSTKDVVDGRRVHVQGLGDPKVSYVKDGKATVALTAPADAAPGVSTLTISVEGVETQLKRTIEVGQAIPSSASVTVTPGTVHAGDKVGVQVRSSEPRATDARVTSPAFSGKHTFALAKGQGEITAATWNDLKPGQYPVTVEIILGERVIATAQTTLTVAAKPVTPTPIVSMDLQLTPGKVRVGGSYLAGVHTDNVKPGTEVVITTPDGKKHTVKVDDFGDAVTRLHVPKDAKPGAYKVVATLPGGQSSTASLTVTQDVVPGADLYLKLSPGTVYAGGDFTAFVASDSAKPGTEVVIADPGGKAVTTKINAHGVAAVRFHVSSGTKAGAYVFSADMERAKKVYATLTVKKRVVAQTDGLTPRGGAETGGGLVAAQVGAGTGGGFGGVALGGLLMAAGAGAAFLGRRRRDQV</sequence>
<protein>
    <recommendedName>
        <fullName evidence="6">LPXTG cell wall anchor domain-containing protein</fullName>
    </recommendedName>
</protein>
<keyword evidence="5" id="KW-1185">Reference proteome</keyword>
<gene>
    <name evidence="4" type="ORF">ACFFRN_03485</name>
</gene>
<keyword evidence="2" id="KW-0812">Transmembrane</keyword>